<dbReference type="InterPro" id="IPR016156">
    <property type="entry name" value="FAD/NAD-linked_Rdtase_dimer_sf"/>
</dbReference>
<evidence type="ECO:0000313" key="7">
    <source>
        <dbReference type="EMBL" id="MFA3842056.1"/>
    </source>
</evidence>
<feature type="domain" description="FAD/NAD(P)-binding" evidence="5">
    <location>
        <begin position="4"/>
        <end position="299"/>
    </location>
</feature>
<dbReference type="SUPFAM" id="SSF51905">
    <property type="entry name" value="FAD/NAD(P)-binding domain"/>
    <property type="match status" value="1"/>
</dbReference>
<sequence length="404" mass="41923">MAHKVVVVGSSVAGIRTAQALKAEGNADVTVIGEEAEWPYDRPPLSKQLLAGTWGHDRIALLTEADAAAAGIELRLGVAATGLDTAARRVKLADGNVVGYDTLVIATGLSARPSPWQPESGLHLLRTLADSTDLKQNLVPGASVVVIGGGFIGAEAAAAARAAGCEVALVDPVEVPMARVAGPVLGALVSQVHARHGVDTRFGVGVCSVTGAAGDLTVALDDGTQLQAATVVVGIGATPNVEWLADSGLTIDNGVVCDEYLAAVGVPGVYAVGDVARWPHPGLGTLVRSEHWTNATDQARCAAGNITRPEARVPYQPSDYVWSDQYDWKLQLIGRPLTGGQEVLVGDLEAQRPQAALLHADAEGRMCAAAVVNWPKALLQCRRMIAEGASLDQAQERLAVPPRT</sequence>
<dbReference type="Pfam" id="PF14759">
    <property type="entry name" value="Reductase_C"/>
    <property type="match status" value="1"/>
</dbReference>
<evidence type="ECO:0000256" key="4">
    <source>
        <dbReference type="ARBA" id="ARBA00023002"/>
    </source>
</evidence>
<evidence type="ECO:0000259" key="5">
    <source>
        <dbReference type="Pfam" id="PF07992"/>
    </source>
</evidence>
<reference evidence="7 8" key="1">
    <citation type="submission" date="2024-08" db="EMBL/GenBank/DDBJ databases">
        <title>Genome sequence of Streptomyces aureus CACIA-1.46HGO.</title>
        <authorList>
            <person name="Evangelista-Martinez Z."/>
        </authorList>
    </citation>
    <scope>NUCLEOTIDE SEQUENCE [LARGE SCALE GENOMIC DNA]</scope>
    <source>
        <strain evidence="7 8">CACIA-1.46HGO</strain>
    </source>
</reference>
<protein>
    <submittedName>
        <fullName evidence="7">NAD(P)/FAD-dependent oxidoreductase</fullName>
    </submittedName>
</protein>
<keyword evidence="4" id="KW-0560">Oxidoreductase</keyword>
<evidence type="ECO:0000313" key="8">
    <source>
        <dbReference type="Proteomes" id="UP001571476"/>
    </source>
</evidence>
<dbReference type="InterPro" id="IPR028202">
    <property type="entry name" value="Reductase_C"/>
</dbReference>
<dbReference type="PRINTS" id="PR00411">
    <property type="entry name" value="PNDRDTASEI"/>
</dbReference>
<evidence type="ECO:0000256" key="2">
    <source>
        <dbReference type="ARBA" id="ARBA00022630"/>
    </source>
</evidence>
<dbReference type="Proteomes" id="UP001571476">
    <property type="component" value="Unassembled WGS sequence"/>
</dbReference>
<dbReference type="InterPro" id="IPR050446">
    <property type="entry name" value="FAD-oxidoreductase/Apoptosis"/>
</dbReference>
<gene>
    <name evidence="7" type="ORF">ACEG43_38685</name>
</gene>
<dbReference type="PRINTS" id="PR00368">
    <property type="entry name" value="FADPNR"/>
</dbReference>
<comment type="caution">
    <text evidence="7">The sequence shown here is derived from an EMBL/GenBank/DDBJ whole genome shotgun (WGS) entry which is preliminary data.</text>
</comment>
<evidence type="ECO:0000259" key="6">
    <source>
        <dbReference type="Pfam" id="PF14759"/>
    </source>
</evidence>
<keyword evidence="3" id="KW-0274">FAD</keyword>
<dbReference type="SUPFAM" id="SSF55424">
    <property type="entry name" value="FAD/NAD-linked reductases, dimerisation (C-terminal) domain"/>
    <property type="match status" value="1"/>
</dbReference>
<dbReference type="InterPro" id="IPR023753">
    <property type="entry name" value="FAD/NAD-binding_dom"/>
</dbReference>
<organism evidence="7 8">
    <name type="scientific">Streptomyces aureus</name>
    <dbReference type="NCBI Taxonomy" id="193461"/>
    <lineage>
        <taxon>Bacteria</taxon>
        <taxon>Bacillati</taxon>
        <taxon>Actinomycetota</taxon>
        <taxon>Actinomycetes</taxon>
        <taxon>Kitasatosporales</taxon>
        <taxon>Streptomycetaceae</taxon>
        <taxon>Streptomyces</taxon>
    </lineage>
</organism>
<dbReference type="InterPro" id="IPR036188">
    <property type="entry name" value="FAD/NAD-bd_sf"/>
</dbReference>
<dbReference type="Gene3D" id="3.30.390.30">
    <property type="match status" value="1"/>
</dbReference>
<keyword evidence="2" id="KW-0285">Flavoprotein</keyword>
<evidence type="ECO:0000256" key="1">
    <source>
        <dbReference type="ARBA" id="ARBA00001974"/>
    </source>
</evidence>
<dbReference type="Pfam" id="PF07992">
    <property type="entry name" value="Pyr_redox_2"/>
    <property type="match status" value="1"/>
</dbReference>
<name>A0ABV4SXX6_9ACTN</name>
<dbReference type="EMBL" id="JBGOSP010000032">
    <property type="protein sequence ID" value="MFA3842056.1"/>
    <property type="molecule type" value="Genomic_DNA"/>
</dbReference>
<evidence type="ECO:0000256" key="3">
    <source>
        <dbReference type="ARBA" id="ARBA00022827"/>
    </source>
</evidence>
<keyword evidence="8" id="KW-1185">Reference proteome</keyword>
<feature type="domain" description="Reductase C-terminal" evidence="6">
    <location>
        <begin position="320"/>
        <end position="395"/>
    </location>
</feature>
<comment type="cofactor">
    <cofactor evidence="1">
        <name>FAD</name>
        <dbReference type="ChEBI" id="CHEBI:57692"/>
    </cofactor>
</comment>
<dbReference type="Gene3D" id="3.50.50.60">
    <property type="entry name" value="FAD/NAD(P)-binding domain"/>
    <property type="match status" value="2"/>
</dbReference>
<dbReference type="RefSeq" id="WP_372566112.1">
    <property type="nucleotide sequence ID" value="NZ_JBGOSP010000032.1"/>
</dbReference>
<accession>A0ABV4SXX6</accession>
<dbReference type="PANTHER" id="PTHR43557">
    <property type="entry name" value="APOPTOSIS-INDUCING FACTOR 1"/>
    <property type="match status" value="1"/>
</dbReference>
<dbReference type="PANTHER" id="PTHR43557:SF2">
    <property type="entry name" value="RIESKE DOMAIN-CONTAINING PROTEIN-RELATED"/>
    <property type="match status" value="1"/>
</dbReference>
<proteinExistence type="predicted"/>